<accession>A0ABW3PCV3</accession>
<keyword evidence="2" id="KW-1185">Reference proteome</keyword>
<dbReference type="EMBL" id="JBHTLH010000010">
    <property type="protein sequence ID" value="MFD1124549.1"/>
    <property type="molecule type" value="Genomic_DNA"/>
</dbReference>
<reference evidence="2" key="1">
    <citation type="journal article" date="2019" name="Int. J. Syst. Evol. Microbiol.">
        <title>The Global Catalogue of Microorganisms (GCM) 10K type strain sequencing project: providing services to taxonomists for standard genome sequencing and annotation.</title>
        <authorList>
            <consortium name="The Broad Institute Genomics Platform"/>
            <consortium name="The Broad Institute Genome Sequencing Center for Infectious Disease"/>
            <person name="Wu L."/>
            <person name="Ma J."/>
        </authorList>
    </citation>
    <scope>NUCLEOTIDE SEQUENCE [LARGE SCALE GENOMIC DNA]</scope>
    <source>
        <strain evidence="2">CCUG 71848</strain>
    </source>
</reference>
<organism evidence="1 2">
    <name type="scientific">Lentilactobacillus raoultii</name>
    <dbReference type="NCBI Taxonomy" id="1987503"/>
    <lineage>
        <taxon>Bacteria</taxon>
        <taxon>Bacillati</taxon>
        <taxon>Bacillota</taxon>
        <taxon>Bacilli</taxon>
        <taxon>Lactobacillales</taxon>
        <taxon>Lactobacillaceae</taxon>
        <taxon>Lentilactobacillus</taxon>
    </lineage>
</organism>
<dbReference type="Proteomes" id="UP001597156">
    <property type="component" value="Unassembled WGS sequence"/>
</dbReference>
<name>A0ABW3PCV3_9LACO</name>
<gene>
    <name evidence="1" type="ORF">ACFQ22_04135</name>
</gene>
<comment type="caution">
    <text evidence="1">The sequence shown here is derived from an EMBL/GenBank/DDBJ whole genome shotgun (WGS) entry which is preliminary data.</text>
</comment>
<evidence type="ECO:0000313" key="2">
    <source>
        <dbReference type="Proteomes" id="UP001597156"/>
    </source>
</evidence>
<protein>
    <submittedName>
        <fullName evidence="1">Uncharacterized protein</fullName>
    </submittedName>
</protein>
<proteinExistence type="predicted"/>
<sequence>MTTKLVSILFNFFDDLDLEHVTFNDGLEYIHVKFLVDSSNVETNDEGEPIFNSRYRKLLTKILSSFIRRHIGYFDKGFYNDEGFDALHYATKLNQDLQESLTNHFVIPGKIELFQIQFYGNWEAYIGDKKSALRQQRLK</sequence>
<evidence type="ECO:0000313" key="1">
    <source>
        <dbReference type="EMBL" id="MFD1124549.1"/>
    </source>
</evidence>
<dbReference type="RefSeq" id="WP_121979501.1">
    <property type="nucleotide sequence ID" value="NZ_JBHTLH010000010.1"/>
</dbReference>